<gene>
    <name evidence="3" type="ORF">ODALV1_LOCUS7593</name>
</gene>
<keyword evidence="2" id="KW-1133">Transmembrane helix</keyword>
<dbReference type="Proteomes" id="UP001642540">
    <property type="component" value="Unassembled WGS sequence"/>
</dbReference>
<keyword evidence="2" id="KW-0812">Transmembrane</keyword>
<feature type="compositionally biased region" description="Basic residues" evidence="1">
    <location>
        <begin position="1"/>
        <end position="11"/>
    </location>
</feature>
<name>A0ABP1Q5M1_9HEXA</name>
<evidence type="ECO:0000313" key="3">
    <source>
        <dbReference type="EMBL" id="CAL8090261.1"/>
    </source>
</evidence>
<evidence type="ECO:0000256" key="1">
    <source>
        <dbReference type="SAM" id="MobiDB-lite"/>
    </source>
</evidence>
<evidence type="ECO:0000313" key="4">
    <source>
        <dbReference type="Proteomes" id="UP001642540"/>
    </source>
</evidence>
<reference evidence="3 4" key="1">
    <citation type="submission" date="2024-08" db="EMBL/GenBank/DDBJ databases">
        <authorList>
            <person name="Cucini C."/>
            <person name="Frati F."/>
        </authorList>
    </citation>
    <scope>NUCLEOTIDE SEQUENCE [LARGE SCALE GENOMIC DNA]</scope>
</reference>
<proteinExistence type="predicted"/>
<feature type="region of interest" description="Disordered" evidence="1">
    <location>
        <begin position="114"/>
        <end position="171"/>
    </location>
</feature>
<accession>A0ABP1Q5M1</accession>
<feature type="transmembrane region" description="Helical" evidence="2">
    <location>
        <begin position="198"/>
        <end position="217"/>
    </location>
</feature>
<keyword evidence="2" id="KW-0472">Membrane</keyword>
<dbReference type="EMBL" id="CAXLJM020000024">
    <property type="protein sequence ID" value="CAL8090261.1"/>
    <property type="molecule type" value="Genomic_DNA"/>
</dbReference>
<organism evidence="3 4">
    <name type="scientific">Orchesella dallaii</name>
    <dbReference type="NCBI Taxonomy" id="48710"/>
    <lineage>
        <taxon>Eukaryota</taxon>
        <taxon>Metazoa</taxon>
        <taxon>Ecdysozoa</taxon>
        <taxon>Arthropoda</taxon>
        <taxon>Hexapoda</taxon>
        <taxon>Collembola</taxon>
        <taxon>Entomobryomorpha</taxon>
        <taxon>Entomobryoidea</taxon>
        <taxon>Orchesellidae</taxon>
        <taxon>Orchesellinae</taxon>
        <taxon>Orchesella</taxon>
    </lineage>
</organism>
<feature type="compositionally biased region" description="Low complexity" evidence="1">
    <location>
        <begin position="126"/>
        <end position="135"/>
    </location>
</feature>
<comment type="caution">
    <text evidence="3">The sequence shown here is derived from an EMBL/GenBank/DDBJ whole genome shotgun (WGS) entry which is preliminary data.</text>
</comment>
<feature type="compositionally biased region" description="Low complexity" evidence="1">
    <location>
        <begin position="153"/>
        <end position="171"/>
    </location>
</feature>
<sequence length="260" mass="27936">MGQYTRTRRRISNSSINGSGGGRTELDSGGSGGHNFSCLNKGISRRSKDCDKIVCCSSSASTTTTTTSATSTSAGNRSTISSCDSADEALWTRSKKTTIIPQRKGQRPLQLCVGNCPNGPTPPLSPSSSSSTLLTMTAGRRGGGSGDDDDDGGSTTDLSSSCARSSPQSHSSSRWKHYRRLLAFRNFYHHRHSLRWDFFGHASVSFTLLCGSILILLGSRNDLLGQCVRGDEISEADKPNVKAASEPPKKQFENNVKWFS</sequence>
<protein>
    <submittedName>
        <fullName evidence="3">Uncharacterized protein</fullName>
    </submittedName>
</protein>
<evidence type="ECO:0000256" key="2">
    <source>
        <dbReference type="SAM" id="Phobius"/>
    </source>
</evidence>
<feature type="compositionally biased region" description="Gly residues" evidence="1">
    <location>
        <begin position="18"/>
        <end position="31"/>
    </location>
</feature>
<keyword evidence="4" id="KW-1185">Reference proteome</keyword>
<feature type="region of interest" description="Disordered" evidence="1">
    <location>
        <begin position="1"/>
        <end position="31"/>
    </location>
</feature>